<proteinExistence type="predicted"/>
<keyword evidence="3" id="KW-1185">Reference proteome</keyword>
<reference evidence="2 3" key="1">
    <citation type="submission" date="2020-04" db="EMBL/GenBank/DDBJ databases">
        <title>Paraburkholderia sp. G-4-1-8 isolated from soil.</title>
        <authorList>
            <person name="Dahal R.H."/>
        </authorList>
    </citation>
    <scope>NUCLEOTIDE SEQUENCE [LARGE SCALE GENOMIC DNA]</scope>
    <source>
        <strain evidence="2 3">G-4-1-8</strain>
    </source>
</reference>
<sequence length="85" mass="9340">MNDMSIKCPACDDALEARHSERMSDTLRRLYFWCPSCGFRAPATLEVLHSLSPPAPYYMRDDLALLPARPLGGSVNARTAKQAGG</sequence>
<dbReference type="Pfam" id="PF04606">
    <property type="entry name" value="Ogr_Delta"/>
    <property type="match status" value="1"/>
</dbReference>
<protein>
    <recommendedName>
        <fullName evidence="1">Zinc finger Ogr/Delta-type domain-containing protein</fullName>
    </recommendedName>
</protein>
<dbReference type="Proteomes" id="UP000583127">
    <property type="component" value="Unassembled WGS sequence"/>
</dbReference>
<gene>
    <name evidence="2" type="ORF">HHL14_13265</name>
</gene>
<feature type="domain" description="Zinc finger Ogr/Delta-type" evidence="1">
    <location>
        <begin position="7"/>
        <end position="50"/>
    </location>
</feature>
<evidence type="ECO:0000259" key="1">
    <source>
        <dbReference type="Pfam" id="PF04606"/>
    </source>
</evidence>
<evidence type="ECO:0000313" key="2">
    <source>
        <dbReference type="EMBL" id="NML31804.1"/>
    </source>
</evidence>
<dbReference type="InterPro" id="IPR007684">
    <property type="entry name" value="Znf_Ogr/Delta"/>
</dbReference>
<accession>A0A7X9X644</accession>
<name>A0A7X9X644_9BURK</name>
<dbReference type="RefSeq" id="WP_169498062.1">
    <property type="nucleotide sequence ID" value="NZ_JABBFZ010000006.1"/>
</dbReference>
<dbReference type="AlphaFoldDB" id="A0A7X9X644"/>
<dbReference type="EMBL" id="JABBFZ010000006">
    <property type="protein sequence ID" value="NML31804.1"/>
    <property type="molecule type" value="Genomic_DNA"/>
</dbReference>
<evidence type="ECO:0000313" key="3">
    <source>
        <dbReference type="Proteomes" id="UP000583127"/>
    </source>
</evidence>
<comment type="caution">
    <text evidence="2">The sequence shown here is derived from an EMBL/GenBank/DDBJ whole genome shotgun (WGS) entry which is preliminary data.</text>
</comment>
<organism evidence="2 3">
    <name type="scientific">Paraburkholderia antibiotica</name>
    <dbReference type="NCBI Taxonomy" id="2728839"/>
    <lineage>
        <taxon>Bacteria</taxon>
        <taxon>Pseudomonadati</taxon>
        <taxon>Pseudomonadota</taxon>
        <taxon>Betaproteobacteria</taxon>
        <taxon>Burkholderiales</taxon>
        <taxon>Burkholderiaceae</taxon>
        <taxon>Paraburkholderia</taxon>
    </lineage>
</organism>